<evidence type="ECO:0000256" key="1">
    <source>
        <dbReference type="SAM" id="MobiDB-lite"/>
    </source>
</evidence>
<dbReference type="AlphaFoldDB" id="A0A367RNK6"/>
<feature type="region of interest" description="Disordered" evidence="1">
    <location>
        <begin position="447"/>
        <end position="569"/>
    </location>
</feature>
<dbReference type="InterPro" id="IPR044685">
    <property type="entry name" value="CPD1-like"/>
</dbReference>
<dbReference type="CDD" id="cd06257">
    <property type="entry name" value="DnaJ"/>
    <property type="match status" value="1"/>
</dbReference>
<dbReference type="InterPro" id="IPR036869">
    <property type="entry name" value="J_dom_sf"/>
</dbReference>
<dbReference type="EMBL" id="LXQD01000120">
    <property type="protein sequence ID" value="RCJ37320.1"/>
    <property type="molecule type" value="Genomic_DNA"/>
</dbReference>
<reference evidence="4" key="1">
    <citation type="submission" date="2016-04" db="EMBL/GenBank/DDBJ databases">
        <authorList>
            <person name="Tabuchi Yagui T.R."/>
        </authorList>
    </citation>
    <scope>NUCLEOTIDE SEQUENCE [LARGE SCALE GENOMIC DNA]</scope>
    <source>
        <strain evidence="4">NIES-26</strain>
    </source>
</reference>
<proteinExistence type="predicted"/>
<dbReference type="Proteomes" id="UP000252107">
    <property type="component" value="Unassembled WGS sequence"/>
</dbReference>
<comment type="caution">
    <text evidence="4">The sequence shown here is derived from an EMBL/GenBank/DDBJ whole genome shotgun (WGS) entry which is preliminary data.</text>
</comment>
<keyword evidence="2" id="KW-0472">Membrane</keyword>
<dbReference type="Gene3D" id="1.10.287.110">
    <property type="entry name" value="DnaJ domain"/>
    <property type="match status" value="1"/>
</dbReference>
<dbReference type="Pfam" id="PF00226">
    <property type="entry name" value="DnaJ"/>
    <property type="match status" value="1"/>
</dbReference>
<gene>
    <name evidence="4" type="ORF">A6770_14395</name>
</gene>
<keyword evidence="2" id="KW-1133">Transmembrane helix</keyword>
<evidence type="ECO:0000313" key="4">
    <source>
        <dbReference type="EMBL" id="RCJ37320.1"/>
    </source>
</evidence>
<dbReference type="InterPro" id="IPR058032">
    <property type="entry name" value="CDP1-like_a_solenoid_1"/>
</dbReference>
<dbReference type="PANTHER" id="PTHR33925:SF1">
    <property type="entry name" value="PROTEIN ACCUMULATION AND REPLICATION OF CHLOROPLASTS 6, CHLOROPLASTIC"/>
    <property type="match status" value="1"/>
</dbReference>
<protein>
    <submittedName>
        <fullName evidence="4">Molecular chaperone DnaJ</fullName>
    </submittedName>
</protein>
<evidence type="ECO:0000313" key="5">
    <source>
        <dbReference type="Proteomes" id="UP000252107"/>
    </source>
</evidence>
<feature type="compositionally biased region" description="Polar residues" evidence="1">
    <location>
        <begin position="447"/>
        <end position="470"/>
    </location>
</feature>
<dbReference type="Pfam" id="PF25515">
    <property type="entry name" value="Arm_PDR"/>
    <property type="match status" value="1"/>
</dbReference>
<dbReference type="InterPro" id="IPR001623">
    <property type="entry name" value="DnaJ_domain"/>
</dbReference>
<sequence length="767" mass="86493">MRIPLDYYRILGLPLAASDEQLRQAYSDRIVQLPRREYSQAAISSRKQLIEEAYVVLSNPKERSSYDRLYLAHAYDPDGNATPRVALEDRAQSSNGDPDTQNLSIEIAQEELVGALLILQELGEYELVLKLGHGYLANQNSAAVAKTGNNLLASEDFLDSPELPDIVLTVALACLELGREQWQQGHHESAAVSLETGQEMLAREGLFPSVQAEMQSDLYKLRPYRILELLALPLEKTAERRQGLELLQNILSDRGGIDGAGNDESGLNIDDFLRFIQQLRNHLTVAEQHKLFEAESKRPSAVATYLAVYALVARGFTQRQPALIRQAKQMLIHLGKRQDVHLEQSLCALLLGQTEEATRVLELSQEYEVLVFIREKSQDSPDLLPGLCLYAEQWLQNEVFPHFRDLVKQQALLKDYFANQQVQAYLEGLPTDAETTNEWAVMNRQFSQPQANPRHQSQTTGSRQFHQNGISDPELPATSNTRRPEYSNFSTTRPQTSPISSVGSAKPQTPMTPLSTAERTATTNQNLNGAAKSSPPRPTQKRKRRKPSQSANRERLPNRHPQQRRRTFASTLEGKTRLVWTVFASLLGILVFWVIVSTTFGWIKNLFAPAPALESGQLFVQVNEPPIAIPDKNSKLQSPEGSLTETTAEEVIQTWLSTKAAALGPNHEVDGLQDILTGSALSQWRLVAQQDSADNRYRKYNHSVKVEYINKTEINPNRLVVVATVREATQFYENGQRKKSSDERLRVRYDLIRQEGVWRIQSMLVVY</sequence>
<accession>A0A367RNK6</accession>
<dbReference type="SUPFAM" id="SSF46565">
    <property type="entry name" value="Chaperone J-domain"/>
    <property type="match status" value="1"/>
</dbReference>
<evidence type="ECO:0000259" key="3">
    <source>
        <dbReference type="PROSITE" id="PS50076"/>
    </source>
</evidence>
<feature type="compositionally biased region" description="Polar residues" evidence="1">
    <location>
        <begin position="477"/>
        <end position="528"/>
    </location>
</feature>
<dbReference type="Pfam" id="PF13355">
    <property type="entry name" value="ARC6-like_IMS"/>
    <property type="match status" value="1"/>
</dbReference>
<organism evidence="4 5">
    <name type="scientific">Nostoc minutum NIES-26</name>
    <dbReference type="NCBI Taxonomy" id="1844469"/>
    <lineage>
        <taxon>Bacteria</taxon>
        <taxon>Bacillati</taxon>
        <taxon>Cyanobacteriota</taxon>
        <taxon>Cyanophyceae</taxon>
        <taxon>Nostocales</taxon>
        <taxon>Nostocaceae</taxon>
        <taxon>Nostoc</taxon>
    </lineage>
</organism>
<dbReference type="Pfam" id="PF23468">
    <property type="entry name" value="ARC6"/>
    <property type="match status" value="1"/>
</dbReference>
<feature type="transmembrane region" description="Helical" evidence="2">
    <location>
        <begin position="578"/>
        <end position="603"/>
    </location>
</feature>
<dbReference type="InterPro" id="IPR057137">
    <property type="entry name" value="CDP1-like_a_solenoid_2"/>
</dbReference>
<name>A0A367RNK6_9NOSO</name>
<keyword evidence="2" id="KW-0812">Transmembrane</keyword>
<evidence type="ECO:0000256" key="2">
    <source>
        <dbReference type="SAM" id="Phobius"/>
    </source>
</evidence>
<keyword evidence="5" id="KW-1185">Reference proteome</keyword>
<dbReference type="PANTHER" id="PTHR33925">
    <property type="entry name" value="PLASTID DIVISION PROTEIN CDP1, CHLOROPLASTIC-RELATED"/>
    <property type="match status" value="1"/>
</dbReference>
<feature type="domain" description="J" evidence="3">
    <location>
        <begin position="6"/>
        <end position="70"/>
    </location>
</feature>
<dbReference type="InterPro" id="IPR025344">
    <property type="entry name" value="CDP1-like_IMS"/>
</dbReference>
<dbReference type="PROSITE" id="PS50076">
    <property type="entry name" value="DNAJ_2"/>
    <property type="match status" value="1"/>
</dbReference>